<keyword evidence="3" id="KW-1185">Reference proteome</keyword>
<dbReference type="Proteomes" id="UP000774617">
    <property type="component" value="Unassembled WGS sequence"/>
</dbReference>
<dbReference type="InterPro" id="IPR038071">
    <property type="entry name" value="UROD/MetE-like_sf"/>
</dbReference>
<comment type="caution">
    <text evidence="2">The sequence shown here is derived from an EMBL/GenBank/DDBJ whole genome shotgun (WGS) entry which is preliminary data.</text>
</comment>
<protein>
    <submittedName>
        <fullName evidence="2">Uncharacterized protein</fullName>
    </submittedName>
</protein>
<reference evidence="2 3" key="1">
    <citation type="journal article" date="2021" name="Nat. Commun.">
        <title>Genetic determinants of endophytism in the Arabidopsis root mycobiome.</title>
        <authorList>
            <person name="Mesny F."/>
            <person name="Miyauchi S."/>
            <person name="Thiergart T."/>
            <person name="Pickel B."/>
            <person name="Atanasova L."/>
            <person name="Karlsson M."/>
            <person name="Huettel B."/>
            <person name="Barry K.W."/>
            <person name="Haridas S."/>
            <person name="Chen C."/>
            <person name="Bauer D."/>
            <person name="Andreopoulos W."/>
            <person name="Pangilinan J."/>
            <person name="LaButti K."/>
            <person name="Riley R."/>
            <person name="Lipzen A."/>
            <person name="Clum A."/>
            <person name="Drula E."/>
            <person name="Henrissat B."/>
            <person name="Kohler A."/>
            <person name="Grigoriev I.V."/>
            <person name="Martin F.M."/>
            <person name="Hacquard S."/>
        </authorList>
    </citation>
    <scope>NUCLEOTIDE SEQUENCE [LARGE SCALE GENOMIC DNA]</scope>
    <source>
        <strain evidence="2 3">MPI-SDFR-AT-0080</strain>
    </source>
</reference>
<evidence type="ECO:0000256" key="1">
    <source>
        <dbReference type="SAM" id="MobiDB-lite"/>
    </source>
</evidence>
<gene>
    <name evidence="2" type="ORF">B0J12DRAFT_693138</name>
</gene>
<proteinExistence type="predicted"/>
<accession>A0ABQ8GTX9</accession>
<feature type="compositionally biased region" description="Polar residues" evidence="1">
    <location>
        <begin position="163"/>
        <end position="173"/>
    </location>
</feature>
<feature type="region of interest" description="Disordered" evidence="1">
    <location>
        <begin position="163"/>
        <end position="200"/>
    </location>
</feature>
<dbReference type="SUPFAM" id="SSF51726">
    <property type="entry name" value="UROD/MetE-like"/>
    <property type="match status" value="1"/>
</dbReference>
<organism evidence="2 3">
    <name type="scientific">Macrophomina phaseolina</name>
    <dbReference type="NCBI Taxonomy" id="35725"/>
    <lineage>
        <taxon>Eukaryota</taxon>
        <taxon>Fungi</taxon>
        <taxon>Dikarya</taxon>
        <taxon>Ascomycota</taxon>
        <taxon>Pezizomycotina</taxon>
        <taxon>Dothideomycetes</taxon>
        <taxon>Dothideomycetes incertae sedis</taxon>
        <taxon>Botryosphaeriales</taxon>
        <taxon>Botryosphaeriaceae</taxon>
        <taxon>Macrophomina</taxon>
    </lineage>
</organism>
<evidence type="ECO:0000313" key="3">
    <source>
        <dbReference type="Proteomes" id="UP000774617"/>
    </source>
</evidence>
<evidence type="ECO:0000313" key="2">
    <source>
        <dbReference type="EMBL" id="KAH7064714.1"/>
    </source>
</evidence>
<dbReference type="Gene3D" id="3.20.20.210">
    <property type="match status" value="1"/>
</dbReference>
<dbReference type="EMBL" id="JAGTJR010000001">
    <property type="protein sequence ID" value="KAH7064714.1"/>
    <property type="molecule type" value="Genomic_DNA"/>
</dbReference>
<name>A0ABQ8GTX9_9PEZI</name>
<sequence>MSNYDVQGVITASKDSNPLGQCSDGHITRRGMTLNRSDAVIEPQHHSNYTARGSVPGKTGDDEYLANLGSFPSPEHRYDWVVWQASLRPSLRSSHAYCGTQTTPGTLLLSNMGAKERLWVGGFQSQECQRGGINFFEDEDSRRPKGRTILLLRTQLYPKVTAPSFSQSSTSFPNRLHRIPSGEPGDRDRQSTNLYRGPLTLSPPAPTAGLMKILTIKTNSFIWFQRDRVLQPYLPLRHPRGWTLTAPGPPVPASTISAALCKLPSPLNTGYSAAALASYVDFLHLRYHEPVVDRDTRLQVSLPMAAGVMRLVAGGWQAKLEPICGEALVAELERMQAGVQHEDLSAQIDIASEMATLERVSFVDEELLCRYYPAPLIPHLVERVLAAVVAPDVQLGLHLCYSDLDHEDFPMRRKVDWLHLPVPKDRDDEAYFLPFRELMLAGMALHLGLVHAGDAEGTERRLGTAEKVLGHRNLSVGTACGMREDTTAGNLSRLYRSVRRSPRLCSRSQESMVPASYGEIQQFPLWLAKVLYGG</sequence>